<feature type="chain" id="PRO_5045405089" description="ABC transporter substrate-binding protein" evidence="2">
    <location>
        <begin position="22"/>
        <end position="439"/>
    </location>
</feature>
<protein>
    <recommendedName>
        <fullName evidence="5">ABC transporter substrate-binding protein</fullName>
    </recommendedName>
</protein>
<evidence type="ECO:0000256" key="1">
    <source>
        <dbReference type="SAM" id="MobiDB-lite"/>
    </source>
</evidence>
<feature type="region of interest" description="Disordered" evidence="1">
    <location>
        <begin position="20"/>
        <end position="41"/>
    </location>
</feature>
<dbReference type="Gene3D" id="3.40.190.10">
    <property type="entry name" value="Periplasmic binding protein-like II"/>
    <property type="match status" value="2"/>
</dbReference>
<reference evidence="3 4" key="1">
    <citation type="submission" date="2015-07" db="EMBL/GenBank/DDBJ databases">
        <title>High-quality draft genome sequence of Oceanobacillus caeni HM6, a bacillus isolated from a human feces.</title>
        <authorList>
            <person name="Kumar J."/>
            <person name="Verma M.K."/>
            <person name="Pandey R."/>
            <person name="Bhambi M."/>
            <person name="Chauhan N."/>
        </authorList>
    </citation>
    <scope>NUCLEOTIDE SEQUENCE [LARGE SCALE GENOMIC DNA]</scope>
    <source>
        <strain evidence="3 4">HM6</strain>
    </source>
</reference>
<accession>A0ABR5MMJ5</accession>
<evidence type="ECO:0000256" key="2">
    <source>
        <dbReference type="SAM" id="SignalP"/>
    </source>
</evidence>
<dbReference type="EMBL" id="LGTK01000005">
    <property type="protein sequence ID" value="KPH77889.1"/>
    <property type="molecule type" value="Genomic_DNA"/>
</dbReference>
<dbReference type="SUPFAM" id="SSF53850">
    <property type="entry name" value="Periplasmic binding protein-like II"/>
    <property type="match status" value="1"/>
</dbReference>
<evidence type="ECO:0008006" key="5">
    <source>
        <dbReference type="Google" id="ProtNLM"/>
    </source>
</evidence>
<keyword evidence="2" id="KW-0732">Signal</keyword>
<dbReference type="Proteomes" id="UP000037854">
    <property type="component" value="Unassembled WGS sequence"/>
</dbReference>
<dbReference type="InterPro" id="IPR050490">
    <property type="entry name" value="Bact_solute-bd_prot1"/>
</dbReference>
<dbReference type="InterPro" id="IPR006059">
    <property type="entry name" value="SBP"/>
</dbReference>
<feature type="signal peptide" evidence="2">
    <location>
        <begin position="1"/>
        <end position="21"/>
    </location>
</feature>
<evidence type="ECO:0000313" key="4">
    <source>
        <dbReference type="Proteomes" id="UP000037854"/>
    </source>
</evidence>
<name>A0ABR5MMJ5_9BACI</name>
<dbReference type="PANTHER" id="PTHR43649:SF12">
    <property type="entry name" value="DIACETYLCHITOBIOSE BINDING PROTEIN DASA"/>
    <property type="match status" value="1"/>
</dbReference>
<comment type="caution">
    <text evidence="3">The sequence shown here is derived from an EMBL/GenBank/DDBJ whole genome shotgun (WGS) entry which is preliminary data.</text>
</comment>
<dbReference type="Pfam" id="PF01547">
    <property type="entry name" value="SBP_bac_1"/>
    <property type="match status" value="1"/>
</dbReference>
<keyword evidence="4" id="KW-1185">Reference proteome</keyword>
<organism evidence="3 4">
    <name type="scientific">Oceanobacillus caeni</name>
    <dbReference type="NCBI Taxonomy" id="405946"/>
    <lineage>
        <taxon>Bacteria</taxon>
        <taxon>Bacillati</taxon>
        <taxon>Bacillota</taxon>
        <taxon>Bacilli</taxon>
        <taxon>Bacillales</taxon>
        <taxon>Bacillaceae</taxon>
        <taxon>Oceanobacillus</taxon>
    </lineage>
</organism>
<dbReference type="RefSeq" id="WP_060667769.1">
    <property type="nucleotide sequence ID" value="NZ_JAHHXM010000001.1"/>
</dbReference>
<evidence type="ECO:0000313" key="3">
    <source>
        <dbReference type="EMBL" id="KPH77889.1"/>
    </source>
</evidence>
<dbReference type="CDD" id="cd14750">
    <property type="entry name" value="PBP2_TMBP"/>
    <property type="match status" value="1"/>
</dbReference>
<dbReference type="PANTHER" id="PTHR43649">
    <property type="entry name" value="ARABINOSE-BINDING PROTEIN-RELATED"/>
    <property type="match status" value="1"/>
</dbReference>
<proteinExistence type="predicted"/>
<dbReference type="PROSITE" id="PS51257">
    <property type="entry name" value="PROKAR_LIPOPROTEIN"/>
    <property type="match status" value="1"/>
</dbReference>
<sequence>MKKIFALLVLALLIIAGCSSNSSSDSGSSNSSGGSDSGSGSADEISVAMVAGTETAAIKQLVPQFEEETGIKVNLNEFNYDTLYERIYNDLRSNGGAYDVVFADDPWMPMFAGGGFLTPLDELGFEVEDDFAETSRKVSMWPAPEGPRLPGSDPNEEPRFYGVPSVGNVQMLFYRKDLMEEPETWADVENAIKEHAGKDIEYGFIHRGARGNGIATNFNAFLWSHGADFFDEDWNVTVNSPEAIEALEFYLSMRDTAPDGVANYNADEIGRVMVQGEGLLSIVWPSWAPEMEKEGSSVKGKIGYTLVPKAEGNDHAPMIGNWIMAIPEVSEKKEAALQFIEWANSKEIQKEAVLNGGVPTRTSVLTDPELLEEYPYLDAIAEGLNNANFRPRTPLYSQIESIYGTALNQAMTDDLTAKEALDKAAAEIEKLMEDNGYYK</sequence>
<gene>
    <name evidence="3" type="ORF">AFL42_02760</name>
</gene>